<dbReference type="EC" id="2.7.13.3" evidence="2"/>
<keyword evidence="3" id="KW-0597">Phosphoprotein</keyword>
<dbReference type="PROSITE" id="PS50109">
    <property type="entry name" value="HIS_KIN"/>
    <property type="match status" value="1"/>
</dbReference>
<organism evidence="10 11">
    <name type="scientific">Funiculus sociatus GB2-A5</name>
    <dbReference type="NCBI Taxonomy" id="2933946"/>
    <lineage>
        <taxon>Bacteria</taxon>
        <taxon>Bacillati</taxon>
        <taxon>Cyanobacteriota</taxon>
        <taxon>Cyanophyceae</taxon>
        <taxon>Coleofasciculales</taxon>
        <taxon>Coleofasciculaceae</taxon>
        <taxon>Funiculus</taxon>
    </lineage>
</organism>
<evidence type="ECO:0000313" key="11">
    <source>
        <dbReference type="Proteomes" id="UP001442494"/>
    </source>
</evidence>
<evidence type="ECO:0000259" key="9">
    <source>
        <dbReference type="PROSITE" id="PS51371"/>
    </source>
</evidence>
<dbReference type="PANTHER" id="PTHR43065">
    <property type="entry name" value="SENSOR HISTIDINE KINASE"/>
    <property type="match status" value="1"/>
</dbReference>
<dbReference type="InterPro" id="IPR036890">
    <property type="entry name" value="HATPase_C_sf"/>
</dbReference>
<dbReference type="SUPFAM" id="SSF54631">
    <property type="entry name" value="CBS-domain pair"/>
    <property type="match status" value="2"/>
</dbReference>
<feature type="coiled-coil region" evidence="7">
    <location>
        <begin position="360"/>
        <end position="454"/>
    </location>
</feature>
<keyword evidence="5" id="KW-0902">Two-component regulatory system</keyword>
<comment type="caution">
    <text evidence="10">The sequence shown here is derived from an EMBL/GenBank/DDBJ whole genome shotgun (WGS) entry which is preliminary data.</text>
</comment>
<dbReference type="SUPFAM" id="SSF47384">
    <property type="entry name" value="Homodimeric domain of signal transducing histidine kinase"/>
    <property type="match status" value="1"/>
</dbReference>
<feature type="domain" description="CBS" evidence="9">
    <location>
        <begin position="287"/>
        <end position="348"/>
    </location>
</feature>
<dbReference type="RefSeq" id="WP_190421490.1">
    <property type="nucleotide sequence ID" value="NZ_JAMPKK010000053.1"/>
</dbReference>
<dbReference type="InterPro" id="IPR000644">
    <property type="entry name" value="CBS_dom"/>
</dbReference>
<keyword evidence="11" id="KW-1185">Reference proteome</keyword>
<evidence type="ECO:0000256" key="5">
    <source>
        <dbReference type="ARBA" id="ARBA00023012"/>
    </source>
</evidence>
<dbReference type="Proteomes" id="UP001442494">
    <property type="component" value="Unassembled WGS sequence"/>
</dbReference>
<proteinExistence type="predicted"/>
<dbReference type="Gene3D" id="3.30.565.10">
    <property type="entry name" value="Histidine kinase-like ATPase, C-terminal domain"/>
    <property type="match status" value="1"/>
</dbReference>
<dbReference type="SUPFAM" id="SSF55874">
    <property type="entry name" value="ATPase domain of HSP90 chaperone/DNA topoisomerase II/histidine kinase"/>
    <property type="match status" value="1"/>
</dbReference>
<dbReference type="InterPro" id="IPR003661">
    <property type="entry name" value="HisK_dim/P_dom"/>
</dbReference>
<evidence type="ECO:0000256" key="3">
    <source>
        <dbReference type="ARBA" id="ARBA00022553"/>
    </source>
</evidence>
<dbReference type="PRINTS" id="PR00344">
    <property type="entry name" value="BCTRLSENSOR"/>
</dbReference>
<dbReference type="InterPro" id="IPR005467">
    <property type="entry name" value="His_kinase_dom"/>
</dbReference>
<reference evidence="10 11" key="1">
    <citation type="submission" date="2022-04" db="EMBL/GenBank/DDBJ databases">
        <title>Positive selection, recombination, and allopatry shape intraspecific diversity of widespread and dominant cyanobacteria.</title>
        <authorList>
            <person name="Wei J."/>
            <person name="Shu W."/>
            <person name="Hu C."/>
        </authorList>
    </citation>
    <scope>NUCLEOTIDE SEQUENCE [LARGE SCALE GENOMIC DNA]</scope>
    <source>
        <strain evidence="10 11">GB2-A5</strain>
    </source>
</reference>
<dbReference type="CDD" id="cd17774">
    <property type="entry name" value="CBS_two-component_sensor_histidine_kinase_repeat2"/>
    <property type="match status" value="1"/>
</dbReference>
<dbReference type="Gene3D" id="1.10.287.130">
    <property type="match status" value="1"/>
</dbReference>
<evidence type="ECO:0000256" key="1">
    <source>
        <dbReference type="ARBA" id="ARBA00000085"/>
    </source>
</evidence>
<evidence type="ECO:0000259" key="8">
    <source>
        <dbReference type="PROSITE" id="PS50109"/>
    </source>
</evidence>
<comment type="catalytic activity">
    <reaction evidence="1">
        <text>ATP + protein L-histidine = ADP + protein N-phospho-L-histidine.</text>
        <dbReference type="EC" id="2.7.13.3"/>
    </reaction>
</comment>
<gene>
    <name evidence="10" type="ORF">NDI37_20705</name>
</gene>
<dbReference type="InterPro" id="IPR036097">
    <property type="entry name" value="HisK_dim/P_sf"/>
</dbReference>
<evidence type="ECO:0000313" key="10">
    <source>
        <dbReference type="EMBL" id="MEP0866876.1"/>
    </source>
</evidence>
<evidence type="ECO:0000256" key="7">
    <source>
        <dbReference type="SAM" id="Coils"/>
    </source>
</evidence>
<dbReference type="Gene3D" id="3.10.580.10">
    <property type="entry name" value="CBS-domain"/>
    <property type="match status" value="2"/>
</dbReference>
<dbReference type="InterPro" id="IPR004358">
    <property type="entry name" value="Sig_transdc_His_kin-like_C"/>
</dbReference>
<protein>
    <recommendedName>
        <fullName evidence="2">histidine kinase</fullName>
        <ecNumber evidence="2">2.7.13.3</ecNumber>
    </recommendedName>
</protein>
<keyword evidence="4" id="KW-0808">Transferase</keyword>
<evidence type="ECO:0000256" key="6">
    <source>
        <dbReference type="PROSITE-ProRule" id="PRU00703"/>
    </source>
</evidence>
<feature type="domain" description="Histidine kinase" evidence="8">
    <location>
        <begin position="463"/>
        <end position="735"/>
    </location>
</feature>
<name>A0ABV0JTU6_9CYAN</name>
<dbReference type="Pfam" id="PF02518">
    <property type="entry name" value="HATPase_c"/>
    <property type="match status" value="1"/>
</dbReference>
<evidence type="ECO:0000256" key="2">
    <source>
        <dbReference type="ARBA" id="ARBA00012438"/>
    </source>
</evidence>
<dbReference type="CDD" id="cd00082">
    <property type="entry name" value="HisKA"/>
    <property type="match status" value="1"/>
</dbReference>
<keyword evidence="6" id="KW-0129">CBS domain</keyword>
<dbReference type="SMART" id="SM00388">
    <property type="entry name" value="HisKA"/>
    <property type="match status" value="1"/>
</dbReference>
<keyword evidence="4" id="KW-0418">Kinase</keyword>
<evidence type="ECO:0000256" key="4">
    <source>
        <dbReference type="ARBA" id="ARBA00022777"/>
    </source>
</evidence>
<feature type="domain" description="CBS" evidence="9">
    <location>
        <begin position="130"/>
        <end position="189"/>
    </location>
</feature>
<dbReference type="SMART" id="SM00116">
    <property type="entry name" value="CBS"/>
    <property type="match status" value="3"/>
</dbReference>
<dbReference type="PROSITE" id="PS51371">
    <property type="entry name" value="CBS"/>
    <property type="match status" value="2"/>
</dbReference>
<dbReference type="InterPro" id="IPR046342">
    <property type="entry name" value="CBS_dom_sf"/>
</dbReference>
<dbReference type="PANTHER" id="PTHR43065:SF50">
    <property type="entry name" value="HISTIDINE KINASE"/>
    <property type="match status" value="1"/>
</dbReference>
<keyword evidence="7" id="KW-0175">Coiled coil</keyword>
<dbReference type="EMBL" id="JAMPKK010000053">
    <property type="protein sequence ID" value="MEP0866876.1"/>
    <property type="molecule type" value="Genomic_DNA"/>
</dbReference>
<sequence>MHLNGLPIPSLSLEPAIERQPLTVAPDTLLVDVLALMSQLRSSCVLPNRIETDANDVSKDLIGRNYQRSVASSTSVFPERESVLDTADSSGCYVLVIEGTQLVGVFTERDIVRLTAAGTSLINVKIGDIVTKTAITLRKSEAQDVFTALSLFRQHRIRHLPIMDDNDQIVGVVTNDSIRKALQPVNLLTRLRYVSDVMTSKVVHAPLTASVLDLAQLMAQQLVSCVVITQQGQGAGDKGLGKSPCNSQSPIPNPQPLVPVGIVTERDVVQFQALELDLSKTQAQDVMSTPLFCLRPSDSLWDAHQEMQRRRVRRLVVSSDRGQLLGIVSQTSLLQVLNPADMYNVIEVLQQAVEERTTALRNSNERLRSEIAERKRAEKALQQAHDDLKIQIEEQTAELNKANALLKQDIIERVSVEAALRQSEAQLKQQAQHLQQTLDKLQKTQAQLIQTEKMSSLGQLVAGVAHEINNPINFIYGNLNYADKYVQDLLKLLQLFSKHYPQPTSDIQRLTEEIDLDFLSTDLPKLLASMKVGANRIRDLVLSLRNFSRLDESLLKSVNIHEGLDSTLLILQNQLEARTGRFGIRVIKEYGNLPLVECLGGQLNQVFMNILSNAIDALKMRSGEFEIPSGDKGRWEIKDGEESTNYQLPTIRIRTEVVDKNQVAICIADNGIGMTEAISRQMFDPFFTTKPVGKGTGLGLSISYQIIVEKHGGQLQCNSALGHGTEFIIQIPIRQQSHVKPVYPNRRLKPTIERNETQKIHENECVCEGLKRQN</sequence>
<dbReference type="Pfam" id="PF00571">
    <property type="entry name" value="CBS"/>
    <property type="match status" value="3"/>
</dbReference>
<dbReference type="CDD" id="cd04620">
    <property type="entry name" value="CBS_two-component_sensor_histidine_kinase_repeat1"/>
    <property type="match status" value="1"/>
</dbReference>
<dbReference type="InterPro" id="IPR003594">
    <property type="entry name" value="HATPase_dom"/>
</dbReference>
<dbReference type="SMART" id="SM00387">
    <property type="entry name" value="HATPase_c"/>
    <property type="match status" value="1"/>
</dbReference>
<accession>A0ABV0JTU6</accession>